<feature type="domain" description="RAP" evidence="2">
    <location>
        <begin position="693"/>
        <end position="751"/>
    </location>
</feature>
<organism evidence="3 4">
    <name type="scientific">Cardiosporidium cionae</name>
    <dbReference type="NCBI Taxonomy" id="476202"/>
    <lineage>
        <taxon>Eukaryota</taxon>
        <taxon>Sar</taxon>
        <taxon>Alveolata</taxon>
        <taxon>Apicomplexa</taxon>
        <taxon>Aconoidasida</taxon>
        <taxon>Nephromycida</taxon>
        <taxon>Cardiosporidium</taxon>
    </lineage>
</organism>
<gene>
    <name evidence="3" type="ORF">IE077_000584</name>
</gene>
<protein>
    <submittedName>
        <fullName evidence="3">RAP domain-containing protein</fullName>
    </submittedName>
</protein>
<dbReference type="EMBL" id="JADAQX010000514">
    <property type="protein sequence ID" value="KAF8820017.1"/>
    <property type="molecule type" value="Genomic_DNA"/>
</dbReference>
<feature type="region of interest" description="Disordered" evidence="1">
    <location>
        <begin position="110"/>
        <end position="132"/>
    </location>
</feature>
<reference evidence="3 4" key="1">
    <citation type="journal article" date="2020" name="bioRxiv">
        <title>Metabolic contributions of an alphaproteobacterial endosymbiont in the apicomplexan Cardiosporidium cionae.</title>
        <authorList>
            <person name="Hunter E.S."/>
            <person name="Paight C.J."/>
            <person name="Lane C.E."/>
        </authorList>
    </citation>
    <scope>NUCLEOTIDE SEQUENCE [LARGE SCALE GENOMIC DNA]</scope>
    <source>
        <strain evidence="3">ESH_2018</strain>
    </source>
</reference>
<dbReference type="Proteomes" id="UP000823046">
    <property type="component" value="Unassembled WGS sequence"/>
</dbReference>
<dbReference type="PROSITE" id="PS51286">
    <property type="entry name" value="RAP"/>
    <property type="match status" value="1"/>
</dbReference>
<sequence>MSLLYGNSFRIYLQQSRFLAETGLRVHHGMPISSYSYPLNAISRHFCYCGLDKCSSQRHFTALSDQPSRPRLQTHNMEVPQSMPSIQMLQNVHEQAKNRRQTRIVDITSVKSNAEQGVPSPLANKYRSQNLKPHEVRKLLKKEDQQKQKPSDKSALLKGLSKSAFSKGHLISELGDFENGSTETNTNKFSFLPNHFGTKGTYANKGSEYYKMYFQDRDRQLDGTGFASLSNLGKEMDSLDKETEVKTSYKSKGIRLSPKKYWYSEEYESPSPGNIADMKSKQLKFVMMNEARVVRKESAIDLDLWTAFMKRVLKLLRRVDLRTLLRFLQCCASVQLPLDYHSKELIMAINERRALMKPKHYIMLFQGLSRIAFRDQNIIKNMNDMTLCWPILRNNYLIKAANSLAKLDVASHILFKPLQMTLAQRISGFSGHNCVAIKWITVLEVFDESMTVGFLQKCERYTAFFKNYSRNLQIVELYIRLIRPDIYNRLPSSSKVFLETCRHTADNAIIKGKSVEMDQRRLGRKSRGESLPMSDIVPSSYWRNLPTDLGVDGNESNAYKNRISSENYASQVLPQQSKEETPFICSQENTPLGGNKGIFCKIGESPKVFTPQLESKNVREGPSSIIMPSYSSDNIDPLHNHGSEFSSDGHIKKWSSPLHADISRLLLKMGLQHMNSITAGPFLLDIFHPPSNYIIEALPAFQFYAETTRITAHSRRRNELLHAMGFSVIGIPHQRWYSFDVDEDRIKYLEQTLPVHILKFRPML</sequence>
<comment type="caution">
    <text evidence="3">The sequence shown here is derived from an EMBL/GenBank/DDBJ whole genome shotgun (WGS) entry which is preliminary data.</text>
</comment>
<dbReference type="SMART" id="SM00952">
    <property type="entry name" value="RAP"/>
    <property type="match status" value="1"/>
</dbReference>
<evidence type="ECO:0000259" key="2">
    <source>
        <dbReference type="PROSITE" id="PS51286"/>
    </source>
</evidence>
<dbReference type="InterPro" id="IPR013584">
    <property type="entry name" value="RAP"/>
</dbReference>
<feature type="compositionally biased region" description="Basic and acidic residues" evidence="1">
    <location>
        <begin position="140"/>
        <end position="152"/>
    </location>
</feature>
<feature type="region of interest" description="Disordered" evidence="1">
    <location>
        <begin position="140"/>
        <end position="159"/>
    </location>
</feature>
<dbReference type="Pfam" id="PF08373">
    <property type="entry name" value="RAP"/>
    <property type="match status" value="1"/>
</dbReference>
<name>A0ABQ7J7Q4_9APIC</name>
<keyword evidence="4" id="KW-1185">Reference proteome</keyword>
<evidence type="ECO:0000256" key="1">
    <source>
        <dbReference type="SAM" id="MobiDB-lite"/>
    </source>
</evidence>
<accession>A0ABQ7J7Q4</accession>
<evidence type="ECO:0000313" key="3">
    <source>
        <dbReference type="EMBL" id="KAF8820017.1"/>
    </source>
</evidence>
<evidence type="ECO:0000313" key="4">
    <source>
        <dbReference type="Proteomes" id="UP000823046"/>
    </source>
</evidence>
<proteinExistence type="predicted"/>